<dbReference type="Proteomes" id="UP001212841">
    <property type="component" value="Unassembled WGS sequence"/>
</dbReference>
<feature type="non-terminal residue" evidence="3">
    <location>
        <position position="79"/>
    </location>
</feature>
<dbReference type="GO" id="GO:0004140">
    <property type="term" value="F:dephospho-CoA kinase activity"/>
    <property type="evidence" value="ECO:0007669"/>
    <property type="project" value="InterPro"/>
</dbReference>
<dbReference type="SUPFAM" id="SSF52540">
    <property type="entry name" value="P-loop containing nucleoside triphosphate hydrolases"/>
    <property type="match status" value="1"/>
</dbReference>
<dbReference type="Gene3D" id="3.40.50.300">
    <property type="entry name" value="P-loop containing nucleotide triphosphate hydrolases"/>
    <property type="match status" value="1"/>
</dbReference>
<dbReference type="PROSITE" id="PS51219">
    <property type="entry name" value="DPCK"/>
    <property type="match status" value="1"/>
</dbReference>
<keyword evidence="4" id="KW-1185">Reference proteome</keyword>
<keyword evidence="1" id="KW-0547">Nucleotide-binding</keyword>
<dbReference type="InterPro" id="IPR001977">
    <property type="entry name" value="Depp_CoAkinase"/>
</dbReference>
<accession>A0AAD5SDJ2</accession>
<evidence type="ECO:0000313" key="4">
    <source>
        <dbReference type="Proteomes" id="UP001212841"/>
    </source>
</evidence>
<dbReference type="Pfam" id="PF13671">
    <property type="entry name" value="AAA_33"/>
    <property type="match status" value="1"/>
</dbReference>
<gene>
    <name evidence="3" type="ORF">HK097_000518</name>
</gene>
<comment type="caution">
    <text evidence="3">The sequence shown here is derived from an EMBL/GenBank/DDBJ whole genome shotgun (WGS) entry which is preliminary data.</text>
</comment>
<name>A0AAD5SDJ2_9FUNG</name>
<evidence type="ECO:0000313" key="3">
    <source>
        <dbReference type="EMBL" id="KAJ3046779.1"/>
    </source>
</evidence>
<dbReference type="InterPro" id="IPR027417">
    <property type="entry name" value="P-loop_NTPase"/>
</dbReference>
<evidence type="ECO:0000256" key="2">
    <source>
        <dbReference type="ARBA" id="ARBA00022840"/>
    </source>
</evidence>
<dbReference type="GO" id="GO:0005524">
    <property type="term" value="F:ATP binding"/>
    <property type="evidence" value="ECO:0007669"/>
    <property type="project" value="UniProtKB-KW"/>
</dbReference>
<evidence type="ECO:0000256" key="1">
    <source>
        <dbReference type="ARBA" id="ARBA00022741"/>
    </source>
</evidence>
<dbReference type="AlphaFoldDB" id="A0AAD5SDJ2"/>
<sequence length="79" mass="8655">MSDSPPLHVHRTTVRTTEDILASLPQPRVVTETQRACYIIVGKPGSGKSTIASRLAQKLNSVLVDVDKVTEELVNNDKE</sequence>
<reference evidence="3" key="1">
    <citation type="submission" date="2020-05" db="EMBL/GenBank/DDBJ databases">
        <title>Phylogenomic resolution of chytrid fungi.</title>
        <authorList>
            <person name="Stajich J.E."/>
            <person name="Amses K."/>
            <person name="Simmons R."/>
            <person name="Seto K."/>
            <person name="Myers J."/>
            <person name="Bonds A."/>
            <person name="Quandt C.A."/>
            <person name="Barry K."/>
            <person name="Liu P."/>
            <person name="Grigoriev I."/>
            <person name="Longcore J.E."/>
            <person name="James T.Y."/>
        </authorList>
    </citation>
    <scope>NUCLEOTIDE SEQUENCE</scope>
    <source>
        <strain evidence="3">JEL0318</strain>
    </source>
</reference>
<dbReference type="GO" id="GO:0015937">
    <property type="term" value="P:coenzyme A biosynthetic process"/>
    <property type="evidence" value="ECO:0007669"/>
    <property type="project" value="InterPro"/>
</dbReference>
<protein>
    <submittedName>
        <fullName evidence="3">Uncharacterized protein</fullName>
    </submittedName>
</protein>
<proteinExistence type="predicted"/>
<dbReference type="EMBL" id="JADGJD010001093">
    <property type="protein sequence ID" value="KAJ3046779.1"/>
    <property type="molecule type" value="Genomic_DNA"/>
</dbReference>
<keyword evidence="2" id="KW-0067">ATP-binding</keyword>
<organism evidence="3 4">
    <name type="scientific">Rhizophlyctis rosea</name>
    <dbReference type="NCBI Taxonomy" id="64517"/>
    <lineage>
        <taxon>Eukaryota</taxon>
        <taxon>Fungi</taxon>
        <taxon>Fungi incertae sedis</taxon>
        <taxon>Chytridiomycota</taxon>
        <taxon>Chytridiomycota incertae sedis</taxon>
        <taxon>Chytridiomycetes</taxon>
        <taxon>Rhizophlyctidales</taxon>
        <taxon>Rhizophlyctidaceae</taxon>
        <taxon>Rhizophlyctis</taxon>
    </lineage>
</organism>